<evidence type="ECO:0000313" key="2">
    <source>
        <dbReference type="Proteomes" id="UP000827092"/>
    </source>
</evidence>
<accession>A0AAV6UQL2</accession>
<comment type="caution">
    <text evidence="1">The sequence shown here is derived from an EMBL/GenBank/DDBJ whole genome shotgun (WGS) entry which is preliminary data.</text>
</comment>
<keyword evidence="2" id="KW-1185">Reference proteome</keyword>
<dbReference type="AlphaFoldDB" id="A0AAV6UQL2"/>
<proteinExistence type="predicted"/>
<dbReference type="Proteomes" id="UP000827092">
    <property type="component" value="Unassembled WGS sequence"/>
</dbReference>
<reference evidence="1 2" key="1">
    <citation type="journal article" date="2022" name="Nat. Ecol. Evol.">
        <title>A masculinizing supergene underlies an exaggerated male reproductive morph in a spider.</title>
        <authorList>
            <person name="Hendrickx F."/>
            <person name="De Corte Z."/>
            <person name="Sonet G."/>
            <person name="Van Belleghem S.M."/>
            <person name="Kostlbacher S."/>
            <person name="Vangestel C."/>
        </authorList>
    </citation>
    <scope>NUCLEOTIDE SEQUENCE [LARGE SCALE GENOMIC DNA]</scope>
    <source>
        <strain evidence="1">W744_W776</strain>
    </source>
</reference>
<name>A0AAV6UQL2_9ARAC</name>
<organism evidence="1 2">
    <name type="scientific">Oedothorax gibbosus</name>
    <dbReference type="NCBI Taxonomy" id="931172"/>
    <lineage>
        <taxon>Eukaryota</taxon>
        <taxon>Metazoa</taxon>
        <taxon>Ecdysozoa</taxon>
        <taxon>Arthropoda</taxon>
        <taxon>Chelicerata</taxon>
        <taxon>Arachnida</taxon>
        <taxon>Araneae</taxon>
        <taxon>Araneomorphae</taxon>
        <taxon>Entelegynae</taxon>
        <taxon>Araneoidea</taxon>
        <taxon>Linyphiidae</taxon>
        <taxon>Erigoninae</taxon>
        <taxon>Oedothorax</taxon>
    </lineage>
</organism>
<gene>
    <name evidence="1" type="ORF">JTE90_023155</name>
</gene>
<evidence type="ECO:0000313" key="1">
    <source>
        <dbReference type="EMBL" id="KAG8186424.1"/>
    </source>
</evidence>
<sequence>MQHPYVNPYYGAHPAGSMLWADNVKKLYDMIWLENCYASQYAQQEGGARQRPLATPIDCAEYLGIFPSFHSHFPYLPRKSSLSIFPRKEGKTLVFLL</sequence>
<protein>
    <submittedName>
        <fullName evidence="1">Uncharacterized protein</fullName>
    </submittedName>
</protein>
<dbReference type="EMBL" id="JAFNEN010000302">
    <property type="protein sequence ID" value="KAG8186424.1"/>
    <property type="molecule type" value="Genomic_DNA"/>
</dbReference>